<reference evidence="3 4" key="1">
    <citation type="submission" date="2017-12" db="EMBL/GenBank/DDBJ databases">
        <title>Kangiella profundi FT102 completed genome.</title>
        <authorList>
            <person name="Xu J."/>
            <person name="Wang J."/>
            <person name="Lu Y."/>
        </authorList>
    </citation>
    <scope>NUCLEOTIDE SEQUENCE [LARGE SCALE GENOMIC DNA]</scope>
    <source>
        <strain evidence="3 4">FT102</strain>
    </source>
</reference>
<dbReference type="PANTHER" id="PTHR35335">
    <property type="entry name" value="UPF0716 PROTEIN FXSA"/>
    <property type="match status" value="1"/>
</dbReference>
<feature type="compositionally biased region" description="Basic and acidic residues" evidence="1">
    <location>
        <begin position="138"/>
        <end position="154"/>
    </location>
</feature>
<gene>
    <name evidence="3" type="ORF">CW740_01085</name>
</gene>
<protein>
    <submittedName>
        <fullName evidence="3">FxsA protein</fullName>
    </submittedName>
</protein>
<name>A0A2K9AG33_9GAMM</name>
<keyword evidence="2" id="KW-0472">Membrane</keyword>
<dbReference type="NCBIfam" id="NF008528">
    <property type="entry name" value="PRK11463.1-2"/>
    <property type="match status" value="1"/>
</dbReference>
<feature type="region of interest" description="Disordered" evidence="1">
    <location>
        <begin position="138"/>
        <end position="174"/>
    </location>
</feature>
<dbReference type="EMBL" id="CP025120">
    <property type="protein sequence ID" value="AUD77904.1"/>
    <property type="molecule type" value="Genomic_DNA"/>
</dbReference>
<feature type="transmembrane region" description="Helical" evidence="2">
    <location>
        <begin position="69"/>
        <end position="91"/>
    </location>
</feature>
<accession>A0A2K9AG33</accession>
<evidence type="ECO:0000313" key="4">
    <source>
        <dbReference type="Proteomes" id="UP000232693"/>
    </source>
</evidence>
<feature type="transmembrane region" description="Helical" evidence="2">
    <location>
        <begin position="28"/>
        <end position="48"/>
    </location>
</feature>
<dbReference type="Proteomes" id="UP000232693">
    <property type="component" value="Chromosome"/>
</dbReference>
<feature type="compositionally biased region" description="Basic and acidic residues" evidence="1">
    <location>
        <begin position="162"/>
        <end position="174"/>
    </location>
</feature>
<keyword evidence="4" id="KW-1185">Reference proteome</keyword>
<evidence type="ECO:0000256" key="2">
    <source>
        <dbReference type="SAM" id="Phobius"/>
    </source>
</evidence>
<evidence type="ECO:0000256" key="1">
    <source>
        <dbReference type="SAM" id="MobiDB-lite"/>
    </source>
</evidence>
<dbReference type="KEGG" id="kpd:CW740_01085"/>
<dbReference type="RefSeq" id="WP_106645821.1">
    <property type="nucleotide sequence ID" value="NZ_BMGO01000001.1"/>
</dbReference>
<keyword evidence="2" id="KW-1133">Transmembrane helix</keyword>
<evidence type="ECO:0000313" key="3">
    <source>
        <dbReference type="EMBL" id="AUD77904.1"/>
    </source>
</evidence>
<sequence length="174" mass="19691">MFFRSFFLLFIVLAALEIYVLIEVGNWLGAPATIGLILLTGIIGVGLLKHQGLSVFERFKGKMQQGQAPAQEIIEGVLLIIAGAFLITPGFVTDTIGFLWLIPATRSAFAKGMVKAGWFKFQKMNGQGNFYYEYHQQSETRSNTEHEERYKEQTRVSGSRTIEGEYERKDDEKQ</sequence>
<dbReference type="PANTHER" id="PTHR35335:SF1">
    <property type="entry name" value="UPF0716 PROTEIN FXSA"/>
    <property type="match status" value="1"/>
</dbReference>
<dbReference type="InterPro" id="IPR007313">
    <property type="entry name" value="FxsA"/>
</dbReference>
<keyword evidence="2" id="KW-0812">Transmembrane</keyword>
<dbReference type="AlphaFoldDB" id="A0A2K9AG33"/>
<proteinExistence type="predicted"/>
<dbReference type="OrthoDB" id="9792788at2"/>
<organism evidence="3 4">
    <name type="scientific">Kangiella profundi</name>
    <dbReference type="NCBI Taxonomy" id="1561924"/>
    <lineage>
        <taxon>Bacteria</taxon>
        <taxon>Pseudomonadati</taxon>
        <taxon>Pseudomonadota</taxon>
        <taxon>Gammaproteobacteria</taxon>
        <taxon>Kangiellales</taxon>
        <taxon>Kangiellaceae</taxon>
        <taxon>Kangiella</taxon>
    </lineage>
</organism>
<dbReference type="Pfam" id="PF04186">
    <property type="entry name" value="FxsA"/>
    <property type="match status" value="1"/>
</dbReference>
<feature type="transmembrane region" description="Helical" evidence="2">
    <location>
        <begin position="5"/>
        <end position="22"/>
    </location>
</feature>
<dbReference type="GO" id="GO:0016020">
    <property type="term" value="C:membrane"/>
    <property type="evidence" value="ECO:0007669"/>
    <property type="project" value="InterPro"/>
</dbReference>